<evidence type="ECO:0008006" key="5">
    <source>
        <dbReference type="Google" id="ProtNLM"/>
    </source>
</evidence>
<keyword evidence="4" id="KW-1185">Reference proteome</keyword>
<dbReference type="Proteomes" id="UP001461498">
    <property type="component" value="Unassembled WGS sequence"/>
</dbReference>
<reference evidence="3 4" key="1">
    <citation type="submission" date="2022-12" db="EMBL/GenBank/DDBJ databases">
        <title>Chromosome-level genome assembly of true bugs.</title>
        <authorList>
            <person name="Ma L."/>
            <person name="Li H."/>
        </authorList>
    </citation>
    <scope>NUCLEOTIDE SEQUENCE [LARGE SCALE GENOMIC DNA]</scope>
    <source>
        <strain evidence="3">Lab_2022b</strain>
    </source>
</reference>
<evidence type="ECO:0000313" key="3">
    <source>
        <dbReference type="EMBL" id="KAK9500086.1"/>
    </source>
</evidence>
<dbReference type="InterPro" id="IPR010009">
    <property type="entry name" value="ApoLp-III"/>
</dbReference>
<dbReference type="SUPFAM" id="SSF47857">
    <property type="entry name" value="Apolipophorin-III"/>
    <property type="match status" value="1"/>
</dbReference>
<dbReference type="Gene3D" id="1.20.120.20">
    <property type="entry name" value="Apolipoprotein"/>
    <property type="match status" value="1"/>
</dbReference>
<evidence type="ECO:0000256" key="1">
    <source>
        <dbReference type="SAM" id="Coils"/>
    </source>
</evidence>
<name>A0AAW1CNL4_9HEMI</name>
<sequence length="189" mass="21500">MFKQIVFSLVVVLLVQGGRCEQQQQQQDFEQLVNSAKQVLDNWAKDIREKIGISADPSGQEIVKVVKEHNERLAQNLKDTTKKLEEELKSNPNIQSVIENIKSKFNEEAEKLKKSNPDLVANAENVGKSLQGTWDSLTQEIEKSYKDFNKAGGKREEIEHTLEGLLDKVKAGAKELENKIQEITKKSRR</sequence>
<keyword evidence="2" id="KW-0732">Signal</keyword>
<protein>
    <recommendedName>
        <fullName evidence="5">Apolipophorin-III</fullName>
    </recommendedName>
</protein>
<dbReference type="GO" id="GO:0005576">
    <property type="term" value="C:extracellular region"/>
    <property type="evidence" value="ECO:0007669"/>
    <property type="project" value="InterPro"/>
</dbReference>
<dbReference type="Pfam" id="PF07464">
    <property type="entry name" value="ApoLp-III"/>
    <property type="match status" value="1"/>
</dbReference>
<proteinExistence type="predicted"/>
<feature type="signal peptide" evidence="2">
    <location>
        <begin position="1"/>
        <end position="20"/>
    </location>
</feature>
<dbReference type="AlphaFoldDB" id="A0AAW1CNL4"/>
<dbReference type="GO" id="GO:0006869">
    <property type="term" value="P:lipid transport"/>
    <property type="evidence" value="ECO:0007669"/>
    <property type="project" value="InterPro"/>
</dbReference>
<dbReference type="EMBL" id="JAPXFL010000010">
    <property type="protein sequence ID" value="KAK9500086.1"/>
    <property type="molecule type" value="Genomic_DNA"/>
</dbReference>
<evidence type="ECO:0000313" key="4">
    <source>
        <dbReference type="Proteomes" id="UP001461498"/>
    </source>
</evidence>
<keyword evidence="1" id="KW-0175">Coiled coil</keyword>
<organism evidence="3 4">
    <name type="scientific">Rhynocoris fuscipes</name>
    <dbReference type="NCBI Taxonomy" id="488301"/>
    <lineage>
        <taxon>Eukaryota</taxon>
        <taxon>Metazoa</taxon>
        <taxon>Ecdysozoa</taxon>
        <taxon>Arthropoda</taxon>
        <taxon>Hexapoda</taxon>
        <taxon>Insecta</taxon>
        <taxon>Pterygota</taxon>
        <taxon>Neoptera</taxon>
        <taxon>Paraneoptera</taxon>
        <taxon>Hemiptera</taxon>
        <taxon>Heteroptera</taxon>
        <taxon>Panheteroptera</taxon>
        <taxon>Cimicomorpha</taxon>
        <taxon>Reduviidae</taxon>
        <taxon>Harpactorinae</taxon>
        <taxon>Harpactorini</taxon>
        <taxon>Rhynocoris</taxon>
    </lineage>
</organism>
<evidence type="ECO:0000256" key="2">
    <source>
        <dbReference type="SAM" id="SignalP"/>
    </source>
</evidence>
<feature type="chain" id="PRO_5043564738" description="Apolipophorin-III" evidence="2">
    <location>
        <begin position="21"/>
        <end position="189"/>
    </location>
</feature>
<accession>A0AAW1CNL4</accession>
<feature type="coiled-coil region" evidence="1">
    <location>
        <begin position="63"/>
        <end position="90"/>
    </location>
</feature>
<comment type="caution">
    <text evidence="3">The sequence shown here is derived from an EMBL/GenBank/DDBJ whole genome shotgun (WGS) entry which is preliminary data.</text>
</comment>
<dbReference type="GO" id="GO:0008289">
    <property type="term" value="F:lipid binding"/>
    <property type="evidence" value="ECO:0007669"/>
    <property type="project" value="InterPro"/>
</dbReference>
<gene>
    <name evidence="3" type="ORF">O3M35_001422</name>
</gene>